<keyword evidence="2" id="KW-1185">Reference proteome</keyword>
<gene>
    <name evidence="1" type="ORF">LAZ67_16002821</name>
</gene>
<dbReference type="InterPro" id="IPR001888">
    <property type="entry name" value="Transposase_1"/>
</dbReference>
<proteinExistence type="predicted"/>
<protein>
    <recommendedName>
        <fullName evidence="3">Transposase</fullName>
    </recommendedName>
</protein>
<dbReference type="Pfam" id="PF01359">
    <property type="entry name" value="Transposase_1"/>
    <property type="match status" value="1"/>
</dbReference>
<evidence type="ECO:0008006" key="3">
    <source>
        <dbReference type="Google" id="ProtNLM"/>
    </source>
</evidence>
<evidence type="ECO:0000313" key="2">
    <source>
        <dbReference type="Proteomes" id="UP001235939"/>
    </source>
</evidence>
<dbReference type="PANTHER" id="PTHR46060:SF1">
    <property type="entry name" value="MARINER MOS1 TRANSPOSASE-LIKE PROTEIN"/>
    <property type="match status" value="1"/>
</dbReference>
<dbReference type="InterPro" id="IPR036397">
    <property type="entry name" value="RNaseH_sf"/>
</dbReference>
<dbReference type="InterPro" id="IPR052709">
    <property type="entry name" value="Transposase-MT_Hybrid"/>
</dbReference>
<name>A0ABY6LDK2_9ARAC</name>
<dbReference type="Proteomes" id="UP001235939">
    <property type="component" value="Chromosome 16"/>
</dbReference>
<dbReference type="Gene3D" id="3.30.420.10">
    <property type="entry name" value="Ribonuclease H-like superfamily/Ribonuclease H"/>
    <property type="match status" value="1"/>
</dbReference>
<sequence length="294" mass="34348">MDIAIGKIKKEGKWLPHELSEKNKENQRMISEILLESLHRNVTGDEKLAVFGQFEAQEIMGKPRTADNFDRQTQYPRNNVLLCIWWDQHGILYYELLQPVVTSHHYQQLTQLRQEIAVKRPEWAQRHGKLMLLHDNAAEEDNARPHLSQSVKETLKYFKWKVLPHPPYSPDIAPSDFQLFLSIAQDWLTSTSRIAKLKIRLMNGLSRNQNFFFNDGIHKLYKLCANVTMCRRSKRCVARSHHIPQAWRLRTLQRTRLVAEHHVVAKLAAERIIVDCGSAIGYRCILPSEEFSVH</sequence>
<evidence type="ECO:0000313" key="1">
    <source>
        <dbReference type="EMBL" id="UYV78799.1"/>
    </source>
</evidence>
<dbReference type="EMBL" id="CP092878">
    <property type="protein sequence ID" value="UYV78799.1"/>
    <property type="molecule type" value="Genomic_DNA"/>
</dbReference>
<dbReference type="PANTHER" id="PTHR46060">
    <property type="entry name" value="MARINER MOS1 TRANSPOSASE-LIKE PROTEIN"/>
    <property type="match status" value="1"/>
</dbReference>
<reference evidence="1 2" key="1">
    <citation type="submission" date="2022-01" db="EMBL/GenBank/DDBJ databases">
        <title>A chromosomal length assembly of Cordylochernes scorpioides.</title>
        <authorList>
            <person name="Zeh D."/>
            <person name="Zeh J."/>
        </authorList>
    </citation>
    <scope>NUCLEOTIDE SEQUENCE [LARGE SCALE GENOMIC DNA]</scope>
    <source>
        <strain evidence="1">IN4F17</strain>
        <tissue evidence="1">Whole Body</tissue>
    </source>
</reference>
<organism evidence="1 2">
    <name type="scientific">Cordylochernes scorpioides</name>
    <dbReference type="NCBI Taxonomy" id="51811"/>
    <lineage>
        <taxon>Eukaryota</taxon>
        <taxon>Metazoa</taxon>
        <taxon>Ecdysozoa</taxon>
        <taxon>Arthropoda</taxon>
        <taxon>Chelicerata</taxon>
        <taxon>Arachnida</taxon>
        <taxon>Pseudoscorpiones</taxon>
        <taxon>Cheliferoidea</taxon>
        <taxon>Chernetidae</taxon>
        <taxon>Cordylochernes</taxon>
    </lineage>
</organism>
<accession>A0ABY6LDK2</accession>